<reference evidence="9 10" key="1">
    <citation type="submission" date="2024-03" db="EMBL/GenBank/DDBJ databases">
        <authorList>
            <person name="Gkanogiannis A."/>
            <person name="Becerra Lopez-Lavalle L."/>
        </authorList>
    </citation>
    <scope>NUCLEOTIDE SEQUENCE [LARGE SCALE GENOMIC DNA]</scope>
</reference>
<evidence type="ECO:0000313" key="9">
    <source>
        <dbReference type="EMBL" id="CAK9317029.1"/>
    </source>
</evidence>
<comment type="similarity">
    <text evidence="2">Belongs to the COX16 family.</text>
</comment>
<dbReference type="InterPro" id="IPR020164">
    <property type="entry name" value="Cyt_c_Oxase_assmbl_COX16"/>
</dbReference>
<evidence type="ECO:0000256" key="7">
    <source>
        <dbReference type="ARBA" id="ARBA00023136"/>
    </source>
</evidence>
<evidence type="ECO:0000256" key="2">
    <source>
        <dbReference type="ARBA" id="ARBA00008370"/>
    </source>
</evidence>
<proteinExistence type="inferred from homology"/>
<evidence type="ECO:0000313" key="10">
    <source>
        <dbReference type="Proteomes" id="UP001642487"/>
    </source>
</evidence>
<evidence type="ECO:0000256" key="1">
    <source>
        <dbReference type="ARBA" id="ARBA00004434"/>
    </source>
</evidence>
<sequence length="251" mass="28802">METLLRLCYLWQWENDCNSSIFLATNIWRDHSTPPWLVVPARRRHPEPYFSPHEFRAQSIAQISFKHYFVSARYEIESVPRCFSLANISLLCLSLSLSLSLHLRVLNEIFRSGFSVVFTMTSTEAGMGQSTEPKKKIASANNVARASPSVFRRWGRSHPFIRYGLPMISLTVLGAVGLGHLLQGSKDIAKVKDDQEWEITEMRKALSRTGPIDAYKPKNISLEEELRALQEKVDINNYEYKRIPKPTDRTS</sequence>
<organism evidence="9 10">
    <name type="scientific">Citrullus colocynthis</name>
    <name type="common">colocynth</name>
    <dbReference type="NCBI Taxonomy" id="252529"/>
    <lineage>
        <taxon>Eukaryota</taxon>
        <taxon>Viridiplantae</taxon>
        <taxon>Streptophyta</taxon>
        <taxon>Embryophyta</taxon>
        <taxon>Tracheophyta</taxon>
        <taxon>Spermatophyta</taxon>
        <taxon>Magnoliopsida</taxon>
        <taxon>eudicotyledons</taxon>
        <taxon>Gunneridae</taxon>
        <taxon>Pentapetalae</taxon>
        <taxon>rosids</taxon>
        <taxon>fabids</taxon>
        <taxon>Cucurbitales</taxon>
        <taxon>Cucurbitaceae</taxon>
        <taxon>Benincaseae</taxon>
        <taxon>Citrullus</taxon>
    </lineage>
</organism>
<dbReference type="EMBL" id="OZ021737">
    <property type="protein sequence ID" value="CAK9317029.1"/>
    <property type="molecule type" value="Genomic_DNA"/>
</dbReference>
<feature type="transmembrane region" description="Helical" evidence="8">
    <location>
        <begin position="160"/>
        <end position="182"/>
    </location>
</feature>
<keyword evidence="4" id="KW-0999">Mitochondrion inner membrane</keyword>
<keyword evidence="7 8" id="KW-0472">Membrane</keyword>
<evidence type="ECO:0000256" key="6">
    <source>
        <dbReference type="ARBA" id="ARBA00023128"/>
    </source>
</evidence>
<protein>
    <submittedName>
        <fullName evidence="9">Uncharacterized protein</fullName>
    </submittedName>
</protein>
<evidence type="ECO:0000256" key="3">
    <source>
        <dbReference type="ARBA" id="ARBA00022692"/>
    </source>
</evidence>
<comment type="subcellular location">
    <subcellularLocation>
        <location evidence="1">Mitochondrion inner membrane</location>
        <topology evidence="1">Single-pass membrane protein</topology>
    </subcellularLocation>
</comment>
<accession>A0ABP0Y993</accession>
<keyword evidence="6" id="KW-0496">Mitochondrion</keyword>
<gene>
    <name evidence="9" type="ORF">CITCOLO1_LOCUS8918</name>
</gene>
<keyword evidence="10" id="KW-1185">Reference proteome</keyword>
<name>A0ABP0Y993_9ROSI</name>
<evidence type="ECO:0000256" key="4">
    <source>
        <dbReference type="ARBA" id="ARBA00022792"/>
    </source>
</evidence>
<dbReference type="Pfam" id="PF14138">
    <property type="entry name" value="COX16"/>
    <property type="match status" value="1"/>
</dbReference>
<keyword evidence="5 8" id="KW-1133">Transmembrane helix</keyword>
<evidence type="ECO:0000256" key="5">
    <source>
        <dbReference type="ARBA" id="ARBA00022989"/>
    </source>
</evidence>
<evidence type="ECO:0000256" key="8">
    <source>
        <dbReference type="SAM" id="Phobius"/>
    </source>
</evidence>
<dbReference type="Proteomes" id="UP001642487">
    <property type="component" value="Chromosome 3"/>
</dbReference>
<keyword evidence="3 8" id="KW-0812">Transmembrane</keyword>